<accession>A0A372ZNV5</accession>
<evidence type="ECO:0000313" key="1">
    <source>
        <dbReference type="EMBL" id="RGD57578.1"/>
    </source>
</evidence>
<dbReference type="EMBL" id="QVIG01000001">
    <property type="protein sequence ID" value="RGD57578.1"/>
    <property type="molecule type" value="Genomic_DNA"/>
</dbReference>
<sequence length="65" mass="7083">MTSSGRVSRAQVVLSAAADIEGDVDLIMAGCHGMSWLVHGVGQLRGSGTGVKERDRRILQLRWQY</sequence>
<protein>
    <submittedName>
        <fullName evidence="1">Uncharacterized protein</fullName>
    </submittedName>
</protein>
<name>A0A372ZNV5_9ACTN</name>
<dbReference type="Proteomes" id="UP000263377">
    <property type="component" value="Unassembled WGS sequence"/>
</dbReference>
<keyword evidence="2" id="KW-1185">Reference proteome</keyword>
<gene>
    <name evidence="1" type="ORF">DR950_07045</name>
</gene>
<comment type="caution">
    <text evidence="1">The sequence shown here is derived from an EMBL/GenBank/DDBJ whole genome shotgun (WGS) entry which is preliminary data.</text>
</comment>
<evidence type="ECO:0000313" key="2">
    <source>
        <dbReference type="Proteomes" id="UP000263377"/>
    </source>
</evidence>
<reference evidence="1 2" key="1">
    <citation type="submission" date="2018-08" db="EMBL/GenBank/DDBJ databases">
        <title>Diversity &amp; Physiological Properties of Lignin-Decomposing Actinobacteria from Soil.</title>
        <authorList>
            <person name="Roh S.G."/>
            <person name="Kim S.B."/>
        </authorList>
    </citation>
    <scope>NUCLEOTIDE SEQUENCE [LARGE SCALE GENOMIC DNA]</scope>
    <source>
        <strain evidence="1 2">MMS17-GH009</strain>
    </source>
</reference>
<proteinExistence type="predicted"/>
<organism evidence="1 2">
    <name type="scientific">Kitasatospora xanthocidica</name>
    <dbReference type="NCBI Taxonomy" id="83382"/>
    <lineage>
        <taxon>Bacteria</taxon>
        <taxon>Bacillati</taxon>
        <taxon>Actinomycetota</taxon>
        <taxon>Actinomycetes</taxon>
        <taxon>Kitasatosporales</taxon>
        <taxon>Streptomycetaceae</taxon>
        <taxon>Kitasatospora</taxon>
    </lineage>
</organism>
<dbReference type="AlphaFoldDB" id="A0A372ZNV5"/>